<dbReference type="EMBL" id="CP087164">
    <property type="protein sequence ID" value="UGS34985.1"/>
    <property type="molecule type" value="Genomic_DNA"/>
</dbReference>
<dbReference type="SUPFAM" id="SSF50685">
    <property type="entry name" value="Barwin-like endoglucanases"/>
    <property type="match status" value="1"/>
</dbReference>
<name>A0A9E6XV14_9ACTN</name>
<dbReference type="KEGG" id="sbae:DSM104329_01369"/>
<evidence type="ECO:0000259" key="3">
    <source>
        <dbReference type="Pfam" id="PF03330"/>
    </source>
</evidence>
<dbReference type="AlphaFoldDB" id="A0A9E6XV14"/>
<dbReference type="PANTHER" id="PTHR34183">
    <property type="entry name" value="ENDOLYTIC PEPTIDOGLYCAN TRANSGLYCOSYLASE RLPA"/>
    <property type="match status" value="1"/>
</dbReference>
<dbReference type="InterPro" id="IPR036908">
    <property type="entry name" value="RlpA-like_sf"/>
</dbReference>
<evidence type="ECO:0000256" key="2">
    <source>
        <dbReference type="SAM" id="SignalP"/>
    </source>
</evidence>
<keyword evidence="4" id="KW-0456">Lyase</keyword>
<proteinExistence type="predicted"/>
<dbReference type="InterPro" id="IPR009009">
    <property type="entry name" value="RlpA-like_DPBB"/>
</dbReference>
<keyword evidence="5" id="KW-1185">Reference proteome</keyword>
<organism evidence="4 5">
    <name type="scientific">Capillimicrobium parvum</name>
    <dbReference type="NCBI Taxonomy" id="2884022"/>
    <lineage>
        <taxon>Bacteria</taxon>
        <taxon>Bacillati</taxon>
        <taxon>Actinomycetota</taxon>
        <taxon>Thermoleophilia</taxon>
        <taxon>Solirubrobacterales</taxon>
        <taxon>Capillimicrobiaceae</taxon>
        <taxon>Capillimicrobium</taxon>
    </lineage>
</organism>
<dbReference type="GO" id="GO:0016829">
    <property type="term" value="F:lyase activity"/>
    <property type="evidence" value="ECO:0007669"/>
    <property type="project" value="UniProtKB-KW"/>
</dbReference>
<accession>A0A9E6XV14</accession>
<dbReference type="PANTHER" id="PTHR34183:SF1">
    <property type="entry name" value="ENDOLYTIC PEPTIDOGLYCAN TRANSGLYCOSYLASE RLPA"/>
    <property type="match status" value="1"/>
</dbReference>
<dbReference type="Gene3D" id="2.40.40.10">
    <property type="entry name" value="RlpA-like domain"/>
    <property type="match status" value="1"/>
</dbReference>
<dbReference type="CDD" id="cd22268">
    <property type="entry name" value="DPBB_RlpA-like"/>
    <property type="match status" value="1"/>
</dbReference>
<feature type="region of interest" description="Disordered" evidence="1">
    <location>
        <begin position="100"/>
        <end position="131"/>
    </location>
</feature>
<evidence type="ECO:0000313" key="4">
    <source>
        <dbReference type="EMBL" id="UGS34985.1"/>
    </source>
</evidence>
<dbReference type="EC" id="4.2.2.-" evidence="4"/>
<dbReference type="RefSeq" id="WP_259314650.1">
    <property type="nucleotide sequence ID" value="NZ_CP087164.1"/>
</dbReference>
<sequence>MFRLRPPIAVVLATLAASFVAVPAAGAQAPAPTATGGAAFGNAGPTGLDVDPGGFLGRPLAISGRVESLAGQAVRIERLDAATRAWVAVARATADEDGAFSAQWDPDIPGDQTLRAVPDTGSAAQASTADAGPSARTTIYRSAGATWYGPGFWGRTTACGVRLTKTLLGVAHRTWPCGTRVAVYLDGRQTEVTVVDRGPYAKGVSLDLTKAAADQIGLTEIGRGAIGWYRRPAAANVR</sequence>
<reference evidence="4" key="1">
    <citation type="journal article" date="2022" name="Int. J. Syst. Evol. Microbiol.">
        <title>Pseudomonas aegrilactucae sp. nov. and Pseudomonas morbosilactucae sp. nov., pathogens causing bacterial rot of lettuce in Japan.</title>
        <authorList>
            <person name="Sawada H."/>
            <person name="Fujikawa T."/>
            <person name="Satou M."/>
        </authorList>
    </citation>
    <scope>NUCLEOTIDE SEQUENCE</scope>
    <source>
        <strain evidence="4">0166_1</strain>
    </source>
</reference>
<feature type="domain" description="RlpA-like protein double-psi beta-barrel" evidence="3">
    <location>
        <begin position="144"/>
        <end position="223"/>
    </location>
</feature>
<gene>
    <name evidence="4" type="primary">rlpA_1</name>
    <name evidence="4" type="ORF">DSM104329_01369</name>
</gene>
<protein>
    <submittedName>
        <fullName evidence="4">Endolytic peptidoglycan transglycosylase RlpA</fullName>
        <ecNumber evidence="4">4.2.2.-</ecNumber>
    </submittedName>
</protein>
<feature type="signal peptide" evidence="2">
    <location>
        <begin position="1"/>
        <end position="27"/>
    </location>
</feature>
<evidence type="ECO:0000256" key="1">
    <source>
        <dbReference type="SAM" id="MobiDB-lite"/>
    </source>
</evidence>
<evidence type="ECO:0000313" key="5">
    <source>
        <dbReference type="Proteomes" id="UP001162834"/>
    </source>
</evidence>
<dbReference type="Proteomes" id="UP001162834">
    <property type="component" value="Chromosome"/>
</dbReference>
<keyword evidence="2" id="KW-0732">Signal</keyword>
<dbReference type="Pfam" id="PF03330">
    <property type="entry name" value="DPBB_1"/>
    <property type="match status" value="1"/>
</dbReference>
<feature type="chain" id="PRO_5039111615" evidence="2">
    <location>
        <begin position="28"/>
        <end position="238"/>
    </location>
</feature>